<feature type="transmembrane region" description="Helical" evidence="1">
    <location>
        <begin position="7"/>
        <end position="24"/>
    </location>
</feature>
<proteinExistence type="predicted"/>
<name>A0A381QX78_9ZZZZ</name>
<dbReference type="PROSITE" id="PS50846">
    <property type="entry name" value="HMA_2"/>
    <property type="match status" value="1"/>
</dbReference>
<dbReference type="Pfam" id="PF00403">
    <property type="entry name" value="HMA"/>
    <property type="match status" value="1"/>
</dbReference>
<keyword evidence="1" id="KW-1133">Transmembrane helix</keyword>
<organism evidence="3">
    <name type="scientific">marine metagenome</name>
    <dbReference type="NCBI Taxonomy" id="408172"/>
    <lineage>
        <taxon>unclassified sequences</taxon>
        <taxon>metagenomes</taxon>
        <taxon>ecological metagenomes</taxon>
    </lineage>
</organism>
<dbReference type="SUPFAM" id="SSF55008">
    <property type="entry name" value="HMA, heavy metal-associated domain"/>
    <property type="match status" value="1"/>
</dbReference>
<dbReference type="AlphaFoldDB" id="A0A381QX78"/>
<keyword evidence="1" id="KW-0812">Transmembrane</keyword>
<evidence type="ECO:0000259" key="2">
    <source>
        <dbReference type="PROSITE" id="PS50846"/>
    </source>
</evidence>
<dbReference type="CDD" id="cd00371">
    <property type="entry name" value="HMA"/>
    <property type="match status" value="1"/>
</dbReference>
<sequence>MKKNSKIIIAIIIFSPFVWVFWPSNSTEPILKPDPEKIVELMGTETSFGVKGNCKMCKETIESAANSLDGVIKVDWDVQTKQLSLVYDSQIIDLLSVHQAIANSGYGTELVEYDADKYENLPLCCKYDPLMEVKIN</sequence>
<dbReference type="Gene3D" id="3.30.70.100">
    <property type="match status" value="1"/>
</dbReference>
<reference evidence="3" key="1">
    <citation type="submission" date="2018-05" db="EMBL/GenBank/DDBJ databases">
        <authorList>
            <person name="Lanie J.A."/>
            <person name="Ng W.-L."/>
            <person name="Kazmierczak K.M."/>
            <person name="Andrzejewski T.M."/>
            <person name="Davidsen T.M."/>
            <person name="Wayne K.J."/>
            <person name="Tettelin H."/>
            <person name="Glass J.I."/>
            <person name="Rusch D."/>
            <person name="Podicherti R."/>
            <person name="Tsui H.-C.T."/>
            <person name="Winkler M.E."/>
        </authorList>
    </citation>
    <scope>NUCLEOTIDE SEQUENCE</scope>
</reference>
<feature type="domain" description="HMA" evidence="2">
    <location>
        <begin position="43"/>
        <end position="109"/>
    </location>
</feature>
<protein>
    <recommendedName>
        <fullName evidence="2">HMA domain-containing protein</fullName>
    </recommendedName>
</protein>
<gene>
    <name evidence="3" type="ORF">METZ01_LOCUS36624</name>
</gene>
<evidence type="ECO:0000313" key="3">
    <source>
        <dbReference type="EMBL" id="SUZ83770.1"/>
    </source>
</evidence>
<keyword evidence="1" id="KW-0472">Membrane</keyword>
<dbReference type="GO" id="GO:0046872">
    <property type="term" value="F:metal ion binding"/>
    <property type="evidence" value="ECO:0007669"/>
    <property type="project" value="InterPro"/>
</dbReference>
<dbReference type="InterPro" id="IPR006121">
    <property type="entry name" value="HMA_dom"/>
</dbReference>
<accession>A0A381QX78</accession>
<dbReference type="EMBL" id="UINC01001566">
    <property type="protein sequence ID" value="SUZ83770.1"/>
    <property type="molecule type" value="Genomic_DNA"/>
</dbReference>
<dbReference type="InterPro" id="IPR036163">
    <property type="entry name" value="HMA_dom_sf"/>
</dbReference>
<evidence type="ECO:0000256" key="1">
    <source>
        <dbReference type="SAM" id="Phobius"/>
    </source>
</evidence>